<dbReference type="PANTHER" id="PTHR32133:SF386">
    <property type="entry name" value="F-BOX DOMAIN-CONTAINING PROTEIN"/>
    <property type="match status" value="1"/>
</dbReference>
<sequence length="345" mass="38623">MPPPPKPALVDDLVEEILLRLPPDDPAQLLRAALVCKRWGRIVSDAGFGRRFRSFQHRSPPMLGCFCKVGGRNRFVPTSSSCPRIADHRGDRVLDARQGRVLVKLNCSRQCDLAIWDPITGERRNLPTLQRFAGTYNASVLCAGGGTCDRHSCHCKQFLVVFIGTDDDYTDYTGRIFSCVYSSDTGAWSEPAFVHPPSCIDPVPGALSGNALYYQIQMGNKILKYDLGSKAFSVIHHLPPLRYGDYCKHIAPMATEDGGLGVVRVERTRLLLWSWNTGQARWVESRTIRLRKRLPAGFCLVPDFLAIPDGTGVFLLVTADGIFSIDLKTLKLRDMFVYFAFFYVF</sequence>
<accession>A0ABC9FRC4</accession>
<dbReference type="Pfam" id="PF00646">
    <property type="entry name" value="F-box"/>
    <property type="match status" value="1"/>
</dbReference>
<dbReference type="Pfam" id="PF23635">
    <property type="entry name" value="Beta-prop_AT5G49610-like"/>
    <property type="match status" value="1"/>
</dbReference>
<dbReference type="AlphaFoldDB" id="A0ABC9FRC4"/>
<dbReference type="Proteomes" id="UP001497457">
    <property type="component" value="Chromosome 7b"/>
</dbReference>
<dbReference type="SUPFAM" id="SSF81383">
    <property type="entry name" value="F-box domain"/>
    <property type="match status" value="1"/>
</dbReference>
<proteinExistence type="predicted"/>
<protein>
    <recommendedName>
        <fullName evidence="1">F-box domain-containing protein</fullName>
    </recommendedName>
</protein>
<dbReference type="InterPro" id="IPR001810">
    <property type="entry name" value="F-box_dom"/>
</dbReference>
<organism evidence="2 3">
    <name type="scientific">Urochloa decumbens</name>
    <dbReference type="NCBI Taxonomy" id="240449"/>
    <lineage>
        <taxon>Eukaryota</taxon>
        <taxon>Viridiplantae</taxon>
        <taxon>Streptophyta</taxon>
        <taxon>Embryophyta</taxon>
        <taxon>Tracheophyta</taxon>
        <taxon>Spermatophyta</taxon>
        <taxon>Magnoliopsida</taxon>
        <taxon>Liliopsida</taxon>
        <taxon>Poales</taxon>
        <taxon>Poaceae</taxon>
        <taxon>PACMAD clade</taxon>
        <taxon>Panicoideae</taxon>
        <taxon>Panicodae</taxon>
        <taxon>Paniceae</taxon>
        <taxon>Melinidinae</taxon>
        <taxon>Urochloa</taxon>
    </lineage>
</organism>
<keyword evidence="3" id="KW-1185">Reference proteome</keyword>
<name>A0ABC9FRC4_9POAL</name>
<evidence type="ECO:0000259" key="1">
    <source>
        <dbReference type="SMART" id="SM00256"/>
    </source>
</evidence>
<dbReference type="EMBL" id="OZ075117">
    <property type="protein sequence ID" value="CAL5079759.1"/>
    <property type="molecule type" value="Genomic_DNA"/>
</dbReference>
<evidence type="ECO:0000313" key="3">
    <source>
        <dbReference type="Proteomes" id="UP001497457"/>
    </source>
</evidence>
<feature type="domain" description="F-box" evidence="1">
    <location>
        <begin position="9"/>
        <end position="52"/>
    </location>
</feature>
<dbReference type="Gene3D" id="1.20.1280.50">
    <property type="match status" value="1"/>
</dbReference>
<reference evidence="3" key="1">
    <citation type="submission" date="2024-06" db="EMBL/GenBank/DDBJ databases">
        <authorList>
            <person name="Ryan C."/>
        </authorList>
    </citation>
    <scope>NUCLEOTIDE SEQUENCE [LARGE SCALE GENOMIC DNA]</scope>
</reference>
<gene>
    <name evidence="2" type="ORF">URODEC1_LOCUS107765</name>
</gene>
<dbReference type="SMART" id="SM00256">
    <property type="entry name" value="FBOX"/>
    <property type="match status" value="1"/>
</dbReference>
<dbReference type="PANTHER" id="PTHR32133">
    <property type="entry name" value="OS07G0120400 PROTEIN"/>
    <property type="match status" value="1"/>
</dbReference>
<dbReference type="InterPro" id="IPR036047">
    <property type="entry name" value="F-box-like_dom_sf"/>
</dbReference>
<evidence type="ECO:0000313" key="2">
    <source>
        <dbReference type="EMBL" id="CAL5079759.1"/>
    </source>
</evidence>
<dbReference type="SUPFAM" id="SSF50969">
    <property type="entry name" value="YVTN repeat-like/Quinoprotein amine dehydrogenase"/>
    <property type="match status" value="1"/>
</dbReference>
<dbReference type="InterPro" id="IPR011044">
    <property type="entry name" value="Quino_amine_DH_bsu"/>
</dbReference>
<reference evidence="2 3" key="2">
    <citation type="submission" date="2024-10" db="EMBL/GenBank/DDBJ databases">
        <authorList>
            <person name="Ryan C."/>
        </authorList>
    </citation>
    <scope>NUCLEOTIDE SEQUENCE [LARGE SCALE GENOMIC DNA]</scope>
</reference>
<dbReference type="InterPro" id="IPR056594">
    <property type="entry name" value="AT5G49610-like_b-prop"/>
</dbReference>